<evidence type="ECO:0000313" key="11">
    <source>
        <dbReference type="Proteomes" id="UP001153620"/>
    </source>
</evidence>
<keyword evidence="11" id="KW-1185">Reference proteome</keyword>
<evidence type="ECO:0000313" key="10">
    <source>
        <dbReference type="EMBL" id="CAG9800062.1"/>
    </source>
</evidence>
<protein>
    <recommendedName>
        <fullName evidence="9">Maelstrom domain-containing protein</fullName>
    </recommendedName>
</protein>
<dbReference type="Pfam" id="PF13017">
    <property type="entry name" value="Maelstrom"/>
    <property type="match status" value="1"/>
</dbReference>
<dbReference type="PANTHER" id="PTHR21358:SF4">
    <property type="entry name" value="PROTEIN MAELSTROM HOMOLOG"/>
    <property type="match status" value="1"/>
</dbReference>
<evidence type="ECO:0000256" key="3">
    <source>
        <dbReference type="ARBA" id="ARBA00007057"/>
    </source>
</evidence>
<feature type="domain" description="Maelstrom" evidence="9">
    <location>
        <begin position="126"/>
        <end position="295"/>
    </location>
</feature>
<dbReference type="GO" id="GO:0060964">
    <property type="term" value="P:regulation of miRNA-mediated gene silencing"/>
    <property type="evidence" value="ECO:0007669"/>
    <property type="project" value="InterPro"/>
</dbReference>
<reference evidence="10" key="2">
    <citation type="submission" date="2022-10" db="EMBL/GenBank/DDBJ databases">
        <authorList>
            <consortium name="ENA_rothamsted_submissions"/>
            <consortium name="culmorum"/>
            <person name="King R."/>
        </authorList>
    </citation>
    <scope>NUCLEOTIDE SEQUENCE</scope>
</reference>
<evidence type="ECO:0000256" key="7">
    <source>
        <dbReference type="ARBA" id="ARBA00023158"/>
    </source>
</evidence>
<keyword evidence="6" id="KW-0238">DNA-binding</keyword>
<evidence type="ECO:0000256" key="8">
    <source>
        <dbReference type="ARBA" id="ARBA00023242"/>
    </source>
</evidence>
<dbReference type="GO" id="GO:0030154">
    <property type="term" value="P:cell differentiation"/>
    <property type="evidence" value="ECO:0007669"/>
    <property type="project" value="UniProtKB-KW"/>
</dbReference>
<dbReference type="InterPro" id="IPR024970">
    <property type="entry name" value="Maelstrom"/>
</dbReference>
<dbReference type="EMBL" id="OU895877">
    <property type="protein sequence ID" value="CAG9800062.1"/>
    <property type="molecule type" value="Genomic_DNA"/>
</dbReference>
<comment type="subcellular location">
    <subcellularLocation>
        <location evidence="2">Cytoplasm</location>
    </subcellularLocation>
    <subcellularLocation>
        <location evidence="1">Nucleus</location>
    </subcellularLocation>
</comment>
<dbReference type="GO" id="GO:0007283">
    <property type="term" value="P:spermatogenesis"/>
    <property type="evidence" value="ECO:0007669"/>
    <property type="project" value="TreeGrafter"/>
</dbReference>
<sequence>MNNLKGKTSGFHLYLVEFYGKNNFDEKTTFEKVRGLANSSWNILPKEQRENYRYDSEVIGHDTVDRKVDKIIESFKAIQAKQNQKRTEAARKVKYFLEDTFDLFDWNSHVFLIGHVNYQVKDKNDFYPIEIGLVKYSFDEGLMDTMYIHINSSPLPIGNEKSARERSEDTHQLPFNTNFGVSFNEAKIQISKFLDNEKPFIFTLNEKDDIAAARYTFDKIMDTEVYVVPLENLLLRSYEALYKKDYANDPFDVLMNQNPWEFYDIGCEYHKDLAASKFCSLAKAKRWAYHLSKILLPPELLYPVKHTIC</sequence>
<comment type="similarity">
    <text evidence="3">Belongs to the maelstrom family.</text>
</comment>
<evidence type="ECO:0000256" key="6">
    <source>
        <dbReference type="ARBA" id="ARBA00023125"/>
    </source>
</evidence>
<proteinExistence type="inferred from homology"/>
<name>A0A9N9RMY5_9DIPT</name>
<dbReference type="OrthoDB" id="24555at2759"/>
<dbReference type="GO" id="GO:0007140">
    <property type="term" value="P:male meiotic nuclear division"/>
    <property type="evidence" value="ECO:0007669"/>
    <property type="project" value="TreeGrafter"/>
</dbReference>
<dbReference type="GO" id="GO:0045892">
    <property type="term" value="P:negative regulation of DNA-templated transcription"/>
    <property type="evidence" value="ECO:0007669"/>
    <property type="project" value="TreeGrafter"/>
</dbReference>
<dbReference type="InterPro" id="IPR039259">
    <property type="entry name" value="Protein_maelstrom"/>
</dbReference>
<dbReference type="GO" id="GO:0034587">
    <property type="term" value="P:piRNA processing"/>
    <property type="evidence" value="ECO:0007669"/>
    <property type="project" value="TreeGrafter"/>
</dbReference>
<gene>
    <name evidence="10" type="ORF">CHIRRI_LOCUS3015</name>
</gene>
<evidence type="ECO:0000259" key="9">
    <source>
        <dbReference type="Pfam" id="PF13017"/>
    </source>
</evidence>
<dbReference type="PANTHER" id="PTHR21358">
    <property type="entry name" value="PROTEIN MAELSTROM HOMOLOG"/>
    <property type="match status" value="1"/>
</dbReference>
<evidence type="ECO:0000256" key="4">
    <source>
        <dbReference type="ARBA" id="ARBA00022490"/>
    </source>
</evidence>
<keyword evidence="7" id="KW-0943">RNA-mediated gene silencing</keyword>
<keyword evidence="4" id="KW-0963">Cytoplasm</keyword>
<keyword evidence="8" id="KW-0539">Nucleus</keyword>
<evidence type="ECO:0000256" key="5">
    <source>
        <dbReference type="ARBA" id="ARBA00022782"/>
    </source>
</evidence>
<evidence type="ECO:0000256" key="1">
    <source>
        <dbReference type="ARBA" id="ARBA00004123"/>
    </source>
</evidence>
<dbReference type="GO" id="GO:0043565">
    <property type="term" value="F:sequence-specific DNA binding"/>
    <property type="evidence" value="ECO:0007669"/>
    <property type="project" value="TreeGrafter"/>
</dbReference>
<keyword evidence="5" id="KW-0221">Differentiation</keyword>
<dbReference type="Proteomes" id="UP001153620">
    <property type="component" value="Chromosome 1"/>
</dbReference>
<dbReference type="GO" id="GO:0005634">
    <property type="term" value="C:nucleus"/>
    <property type="evidence" value="ECO:0007669"/>
    <property type="project" value="UniProtKB-SubCell"/>
</dbReference>
<evidence type="ECO:0000256" key="2">
    <source>
        <dbReference type="ARBA" id="ARBA00004496"/>
    </source>
</evidence>
<organism evidence="10 11">
    <name type="scientific">Chironomus riparius</name>
    <dbReference type="NCBI Taxonomy" id="315576"/>
    <lineage>
        <taxon>Eukaryota</taxon>
        <taxon>Metazoa</taxon>
        <taxon>Ecdysozoa</taxon>
        <taxon>Arthropoda</taxon>
        <taxon>Hexapoda</taxon>
        <taxon>Insecta</taxon>
        <taxon>Pterygota</taxon>
        <taxon>Neoptera</taxon>
        <taxon>Endopterygota</taxon>
        <taxon>Diptera</taxon>
        <taxon>Nematocera</taxon>
        <taxon>Chironomoidea</taxon>
        <taxon>Chironomidae</taxon>
        <taxon>Chironominae</taxon>
        <taxon>Chironomus</taxon>
    </lineage>
</organism>
<dbReference type="AlphaFoldDB" id="A0A9N9RMY5"/>
<reference evidence="10" key="1">
    <citation type="submission" date="2022-01" db="EMBL/GenBank/DDBJ databases">
        <authorList>
            <person name="King R."/>
        </authorList>
    </citation>
    <scope>NUCLEOTIDE SEQUENCE</scope>
</reference>
<dbReference type="GO" id="GO:0043186">
    <property type="term" value="C:P granule"/>
    <property type="evidence" value="ECO:0007669"/>
    <property type="project" value="TreeGrafter"/>
</dbReference>
<accession>A0A9N9RMY5</accession>